<keyword evidence="5" id="KW-1185">Reference proteome</keyword>
<evidence type="ECO:0008006" key="6">
    <source>
        <dbReference type="Google" id="ProtNLM"/>
    </source>
</evidence>
<dbReference type="PANTHER" id="PTHR10502">
    <property type="entry name" value="ANNEXIN"/>
    <property type="match status" value="1"/>
</dbReference>
<dbReference type="OrthoDB" id="37886at2759"/>
<dbReference type="Gene3D" id="1.10.220.10">
    <property type="entry name" value="Annexin"/>
    <property type="match status" value="4"/>
</dbReference>
<dbReference type="OMA" id="KEIHDSW"/>
<sequence length="328" mass="36429">MNIYPQQTYEVDAGRALNHTSPIVDNWCHEIKAACAGFGTDESKLNDILGSKTSGERYLIALRYPELHKTTLLAELKGETSGDYGKLLQLLAQPIEEAEAQIIREATKGTGTNEKLLIPVLSGRSNEELNILKKAFFKNYQNDMVVVLADDLGGDLKKFYLSVVNQMQQTFNPEIHTQAKAVEVAEIIYKAGEGKWGTDEATFCNAICSIPPQFMPAVNAAYVAKHGNSLERAIEKEFGGKARDALLYHVGMILHPIETVAAQFEKTMHGIGTDEYGLSAALVRYQHLLPQVKQAYQAKYNKSLRDRIHGETSGDYRKLLLSILEHSS</sequence>
<dbReference type="InterPro" id="IPR001464">
    <property type="entry name" value="Annexin"/>
</dbReference>
<keyword evidence="2" id="KW-0677">Repeat</keyword>
<dbReference type="GO" id="GO:0005886">
    <property type="term" value="C:plasma membrane"/>
    <property type="evidence" value="ECO:0007669"/>
    <property type="project" value="TreeGrafter"/>
</dbReference>
<evidence type="ECO:0000256" key="1">
    <source>
        <dbReference type="ARBA" id="ARBA00007831"/>
    </source>
</evidence>
<evidence type="ECO:0000313" key="4">
    <source>
        <dbReference type="EMBL" id="EQC33979.1"/>
    </source>
</evidence>
<dbReference type="PROSITE" id="PS51897">
    <property type="entry name" value="ANNEXIN_2"/>
    <property type="match status" value="4"/>
</dbReference>
<dbReference type="EMBL" id="JH767157">
    <property type="protein sequence ID" value="EQC33979.1"/>
    <property type="molecule type" value="Genomic_DNA"/>
</dbReference>
<dbReference type="InParanoid" id="T0Q810"/>
<dbReference type="GO" id="GO:0005544">
    <property type="term" value="F:calcium-dependent phospholipid binding"/>
    <property type="evidence" value="ECO:0007669"/>
    <property type="project" value="InterPro"/>
</dbReference>
<dbReference type="PRINTS" id="PR00196">
    <property type="entry name" value="ANNEXIN"/>
</dbReference>
<organism evidence="4 5">
    <name type="scientific">Saprolegnia diclina (strain VS20)</name>
    <dbReference type="NCBI Taxonomy" id="1156394"/>
    <lineage>
        <taxon>Eukaryota</taxon>
        <taxon>Sar</taxon>
        <taxon>Stramenopiles</taxon>
        <taxon>Oomycota</taxon>
        <taxon>Saprolegniomycetes</taxon>
        <taxon>Saprolegniales</taxon>
        <taxon>Saprolegniaceae</taxon>
        <taxon>Saprolegnia</taxon>
    </lineage>
</organism>
<accession>T0Q810</accession>
<evidence type="ECO:0000256" key="3">
    <source>
        <dbReference type="ARBA" id="ARBA00023216"/>
    </source>
</evidence>
<dbReference type="eggNOG" id="KOG0819">
    <property type="taxonomic scope" value="Eukaryota"/>
</dbReference>
<dbReference type="AlphaFoldDB" id="T0Q810"/>
<gene>
    <name evidence="4" type="ORF">SDRG_08658</name>
</gene>
<proteinExistence type="inferred from homology"/>
<dbReference type="Pfam" id="PF00191">
    <property type="entry name" value="Annexin"/>
    <property type="match status" value="4"/>
</dbReference>
<protein>
    <recommendedName>
        <fullName evidence="6">Annexin</fullName>
    </recommendedName>
</protein>
<evidence type="ECO:0000256" key="2">
    <source>
        <dbReference type="ARBA" id="ARBA00022737"/>
    </source>
</evidence>
<dbReference type="InterPro" id="IPR037104">
    <property type="entry name" value="Annexin_sf"/>
</dbReference>
<evidence type="ECO:0000313" key="5">
    <source>
        <dbReference type="Proteomes" id="UP000030762"/>
    </source>
</evidence>
<dbReference type="GO" id="GO:0005509">
    <property type="term" value="F:calcium ion binding"/>
    <property type="evidence" value="ECO:0007669"/>
    <property type="project" value="InterPro"/>
</dbReference>
<dbReference type="RefSeq" id="XP_008612774.1">
    <property type="nucleotide sequence ID" value="XM_008614552.1"/>
</dbReference>
<dbReference type="VEuPathDB" id="FungiDB:SDRG_08658"/>
<dbReference type="STRING" id="1156394.T0Q810"/>
<reference evidence="4 5" key="1">
    <citation type="submission" date="2012-04" db="EMBL/GenBank/DDBJ databases">
        <title>The Genome Sequence of Saprolegnia declina VS20.</title>
        <authorList>
            <consortium name="The Broad Institute Genome Sequencing Platform"/>
            <person name="Russ C."/>
            <person name="Nusbaum C."/>
            <person name="Tyler B."/>
            <person name="van West P."/>
            <person name="Dieguez-Uribeondo J."/>
            <person name="de Bruijn I."/>
            <person name="Tripathy S."/>
            <person name="Jiang R."/>
            <person name="Young S.K."/>
            <person name="Zeng Q."/>
            <person name="Gargeya S."/>
            <person name="Fitzgerald M."/>
            <person name="Haas B."/>
            <person name="Abouelleil A."/>
            <person name="Alvarado L."/>
            <person name="Arachchi H.M."/>
            <person name="Berlin A."/>
            <person name="Chapman S.B."/>
            <person name="Goldberg J."/>
            <person name="Griggs A."/>
            <person name="Gujja S."/>
            <person name="Hansen M."/>
            <person name="Howarth C."/>
            <person name="Imamovic A."/>
            <person name="Larimer J."/>
            <person name="McCowen C."/>
            <person name="Montmayeur A."/>
            <person name="Murphy C."/>
            <person name="Neiman D."/>
            <person name="Pearson M."/>
            <person name="Priest M."/>
            <person name="Roberts A."/>
            <person name="Saif S."/>
            <person name="Shea T."/>
            <person name="Sisk P."/>
            <person name="Sykes S."/>
            <person name="Wortman J."/>
            <person name="Nusbaum C."/>
            <person name="Birren B."/>
        </authorList>
    </citation>
    <scope>NUCLEOTIDE SEQUENCE [LARGE SCALE GENOMIC DNA]</scope>
    <source>
        <strain evidence="4 5">VS20</strain>
    </source>
</reference>
<dbReference type="GO" id="GO:0005737">
    <property type="term" value="C:cytoplasm"/>
    <property type="evidence" value="ECO:0007669"/>
    <property type="project" value="TreeGrafter"/>
</dbReference>
<keyword evidence="3" id="KW-0041">Annexin</keyword>
<dbReference type="GO" id="GO:0001786">
    <property type="term" value="F:phosphatidylserine binding"/>
    <property type="evidence" value="ECO:0007669"/>
    <property type="project" value="TreeGrafter"/>
</dbReference>
<dbReference type="SMART" id="SM00335">
    <property type="entry name" value="ANX"/>
    <property type="match status" value="4"/>
</dbReference>
<dbReference type="PANTHER" id="PTHR10502:SF102">
    <property type="entry name" value="ANNEXIN B11"/>
    <property type="match status" value="1"/>
</dbReference>
<dbReference type="InterPro" id="IPR018502">
    <property type="entry name" value="Annexin_repeat"/>
</dbReference>
<comment type="similarity">
    <text evidence="1">Belongs to the annexin family.</text>
</comment>
<dbReference type="SUPFAM" id="SSF47874">
    <property type="entry name" value="Annexin"/>
    <property type="match status" value="1"/>
</dbReference>
<dbReference type="Proteomes" id="UP000030762">
    <property type="component" value="Unassembled WGS sequence"/>
</dbReference>
<name>T0Q810_SAPDV</name>
<dbReference type="GeneID" id="19949385"/>